<organism evidence="1">
    <name type="scientific">uncultured Caudovirales phage</name>
    <dbReference type="NCBI Taxonomy" id="2100421"/>
    <lineage>
        <taxon>Viruses</taxon>
        <taxon>Duplodnaviria</taxon>
        <taxon>Heunggongvirae</taxon>
        <taxon>Uroviricota</taxon>
        <taxon>Caudoviricetes</taxon>
        <taxon>Peduoviridae</taxon>
        <taxon>Maltschvirus</taxon>
        <taxon>Maltschvirus maltsch</taxon>
    </lineage>
</organism>
<dbReference type="EMBL" id="LR796789">
    <property type="protein sequence ID" value="CAB4166638.1"/>
    <property type="molecule type" value="Genomic_DNA"/>
</dbReference>
<name>A0A6J5PBL2_9CAUD</name>
<reference evidence="1" key="1">
    <citation type="submission" date="2020-04" db="EMBL/GenBank/DDBJ databases">
        <authorList>
            <person name="Chiriac C."/>
            <person name="Salcher M."/>
            <person name="Ghai R."/>
            <person name="Kavagutti S V."/>
        </authorList>
    </citation>
    <scope>NUCLEOTIDE SEQUENCE</scope>
</reference>
<sequence length="49" mass="5416">MTKAEDATKKADALLKAGDALADTFPAKSRELLRLCRHYRNIAAELEAK</sequence>
<evidence type="ECO:0000313" key="1">
    <source>
        <dbReference type="EMBL" id="CAB4166638.1"/>
    </source>
</evidence>
<protein>
    <submittedName>
        <fullName evidence="1">Uncharacterized protein</fullName>
    </submittedName>
</protein>
<accession>A0A6J5PBL2</accession>
<proteinExistence type="predicted"/>
<gene>
    <name evidence="1" type="ORF">UFOVP847_42</name>
</gene>